<dbReference type="EMBL" id="AUPC02000043">
    <property type="protein sequence ID" value="POG77095.1"/>
    <property type="molecule type" value="Genomic_DNA"/>
</dbReference>
<sequence length="183" mass="21571">MEYADKQWYSPKIFERKFLKNLAWNDKLNLAFQLQILAYQKELWSQSKTYGLITYIDPKSFIEVQQRCLSETPTHDTPEEYIKIYTNCWNIEPDNRPTINQVVDELKAIIIKGNIVIKVFHIYNDNNNIKSSKNHKLPNLNVRISESTNSLHKELSQIIQNFNMMNTKEIESSMEAKSPKLSK</sequence>
<dbReference type="AlphaFoldDB" id="A0A2P4QHG7"/>
<evidence type="ECO:0008006" key="3">
    <source>
        <dbReference type="Google" id="ProtNLM"/>
    </source>
</evidence>
<dbReference type="SUPFAM" id="SSF56112">
    <property type="entry name" value="Protein kinase-like (PK-like)"/>
    <property type="match status" value="1"/>
</dbReference>
<reference evidence="1 2" key="2">
    <citation type="journal article" date="2018" name="New Phytol.">
        <title>High intraspecific genome diversity in the model arbuscular mycorrhizal symbiont Rhizophagus irregularis.</title>
        <authorList>
            <person name="Chen E.C.H."/>
            <person name="Morin E."/>
            <person name="Beaudet D."/>
            <person name="Noel J."/>
            <person name="Yildirir G."/>
            <person name="Ndikumana S."/>
            <person name="Charron P."/>
            <person name="St-Onge C."/>
            <person name="Giorgi J."/>
            <person name="Kruger M."/>
            <person name="Marton T."/>
            <person name="Ropars J."/>
            <person name="Grigoriev I.V."/>
            <person name="Hainaut M."/>
            <person name="Henrissat B."/>
            <person name="Roux C."/>
            <person name="Martin F."/>
            <person name="Corradi N."/>
        </authorList>
    </citation>
    <scope>NUCLEOTIDE SEQUENCE [LARGE SCALE GENOMIC DNA]</scope>
    <source>
        <strain evidence="1 2">DAOM 197198</strain>
    </source>
</reference>
<dbReference type="Proteomes" id="UP000018888">
    <property type="component" value="Unassembled WGS sequence"/>
</dbReference>
<comment type="caution">
    <text evidence="1">The sequence shown here is derived from an EMBL/GenBank/DDBJ whole genome shotgun (WGS) entry which is preliminary data.</text>
</comment>
<evidence type="ECO:0000313" key="2">
    <source>
        <dbReference type="Proteomes" id="UP000018888"/>
    </source>
</evidence>
<protein>
    <recommendedName>
        <fullName evidence="3">Serine-threonine/tyrosine-protein kinase catalytic domain-containing protein</fullName>
    </recommendedName>
</protein>
<gene>
    <name evidence="1" type="ORF">GLOIN_2v1768121</name>
</gene>
<organism evidence="1 2">
    <name type="scientific">Rhizophagus irregularis (strain DAOM 181602 / DAOM 197198 / MUCL 43194)</name>
    <name type="common">Arbuscular mycorrhizal fungus</name>
    <name type="synonym">Glomus intraradices</name>
    <dbReference type="NCBI Taxonomy" id="747089"/>
    <lineage>
        <taxon>Eukaryota</taxon>
        <taxon>Fungi</taxon>
        <taxon>Fungi incertae sedis</taxon>
        <taxon>Mucoromycota</taxon>
        <taxon>Glomeromycotina</taxon>
        <taxon>Glomeromycetes</taxon>
        <taxon>Glomerales</taxon>
        <taxon>Glomeraceae</taxon>
        <taxon>Rhizophagus</taxon>
    </lineage>
</organism>
<proteinExistence type="predicted"/>
<evidence type="ECO:0000313" key="1">
    <source>
        <dbReference type="EMBL" id="POG77095.1"/>
    </source>
</evidence>
<dbReference type="Gene3D" id="1.10.510.10">
    <property type="entry name" value="Transferase(Phosphotransferase) domain 1"/>
    <property type="match status" value="1"/>
</dbReference>
<dbReference type="InterPro" id="IPR011009">
    <property type="entry name" value="Kinase-like_dom_sf"/>
</dbReference>
<accession>A0A2P4QHG7</accession>
<name>A0A2P4QHG7_RHIID</name>
<reference evidence="1 2" key="1">
    <citation type="journal article" date="2013" name="Proc. Natl. Acad. Sci. U.S.A.">
        <title>Genome of an arbuscular mycorrhizal fungus provides insight into the oldest plant symbiosis.</title>
        <authorList>
            <person name="Tisserant E."/>
            <person name="Malbreil M."/>
            <person name="Kuo A."/>
            <person name="Kohler A."/>
            <person name="Symeonidi A."/>
            <person name="Balestrini R."/>
            <person name="Charron P."/>
            <person name="Duensing N."/>
            <person name="Frei Dit Frey N."/>
            <person name="Gianinazzi-Pearson V."/>
            <person name="Gilbert L.B."/>
            <person name="Handa Y."/>
            <person name="Herr J.R."/>
            <person name="Hijri M."/>
            <person name="Koul R."/>
            <person name="Kawaguchi M."/>
            <person name="Krajinski F."/>
            <person name="Lammers P.J."/>
            <person name="Masclaux F.G."/>
            <person name="Murat C."/>
            <person name="Morin E."/>
            <person name="Ndikumana S."/>
            <person name="Pagni M."/>
            <person name="Petitpierre D."/>
            <person name="Requena N."/>
            <person name="Rosikiewicz P."/>
            <person name="Riley R."/>
            <person name="Saito K."/>
            <person name="San Clemente H."/>
            <person name="Shapiro H."/>
            <person name="van Tuinen D."/>
            <person name="Becard G."/>
            <person name="Bonfante P."/>
            <person name="Paszkowski U."/>
            <person name="Shachar-Hill Y.Y."/>
            <person name="Tuskan G.A."/>
            <person name="Young P.W."/>
            <person name="Sanders I.R."/>
            <person name="Henrissat B."/>
            <person name="Rensing S.A."/>
            <person name="Grigoriev I.V."/>
            <person name="Corradi N."/>
            <person name="Roux C."/>
            <person name="Martin F."/>
        </authorList>
    </citation>
    <scope>NUCLEOTIDE SEQUENCE [LARGE SCALE GENOMIC DNA]</scope>
    <source>
        <strain evidence="1 2">DAOM 197198</strain>
    </source>
</reference>
<keyword evidence="2" id="KW-1185">Reference proteome</keyword>